<keyword evidence="3" id="KW-1185">Reference proteome</keyword>
<evidence type="ECO:0000313" key="2">
    <source>
        <dbReference type="EMBL" id="KGM11465.1"/>
    </source>
</evidence>
<gene>
    <name evidence="2" type="ORF">N869_03050</name>
</gene>
<dbReference type="PANTHER" id="PTHR42791">
    <property type="entry name" value="GNAT FAMILY ACETYLTRANSFERASE"/>
    <property type="match status" value="1"/>
</dbReference>
<dbReference type="RefSeq" id="WP_035061212.1">
    <property type="nucleotide sequence ID" value="NZ_AXCZ01000114.1"/>
</dbReference>
<comment type="caution">
    <text evidence="2">The sequence shown here is derived from an EMBL/GenBank/DDBJ whole genome shotgun (WGS) entry which is preliminary data.</text>
</comment>
<dbReference type="PANTHER" id="PTHR42791:SF1">
    <property type="entry name" value="N-ACETYLTRANSFERASE DOMAIN-CONTAINING PROTEIN"/>
    <property type="match status" value="1"/>
</dbReference>
<dbReference type="CDD" id="cd04301">
    <property type="entry name" value="NAT_SF"/>
    <property type="match status" value="1"/>
</dbReference>
<accession>A0A0A0BU20</accession>
<dbReference type="OrthoDB" id="7057833at2"/>
<dbReference type="AlphaFoldDB" id="A0A0A0BU20"/>
<feature type="domain" description="N-acetyltransferase" evidence="1">
    <location>
        <begin position="50"/>
        <end position="204"/>
    </location>
</feature>
<keyword evidence="2" id="KW-0808">Transferase</keyword>
<dbReference type="Proteomes" id="UP000054314">
    <property type="component" value="Unassembled WGS sequence"/>
</dbReference>
<evidence type="ECO:0000313" key="3">
    <source>
        <dbReference type="Proteomes" id="UP000054314"/>
    </source>
</evidence>
<dbReference type="InterPro" id="IPR000182">
    <property type="entry name" value="GNAT_dom"/>
</dbReference>
<dbReference type="SUPFAM" id="SSF55729">
    <property type="entry name" value="Acyl-CoA N-acyltransferases (Nat)"/>
    <property type="match status" value="1"/>
</dbReference>
<evidence type="ECO:0000259" key="1">
    <source>
        <dbReference type="PROSITE" id="PS51186"/>
    </source>
</evidence>
<organism evidence="2 3">
    <name type="scientific">Cellulomonas bogoriensis 69B4 = DSM 16987</name>
    <dbReference type="NCBI Taxonomy" id="1386082"/>
    <lineage>
        <taxon>Bacteria</taxon>
        <taxon>Bacillati</taxon>
        <taxon>Actinomycetota</taxon>
        <taxon>Actinomycetes</taxon>
        <taxon>Micrococcales</taxon>
        <taxon>Cellulomonadaceae</taxon>
        <taxon>Cellulomonas</taxon>
    </lineage>
</organism>
<dbReference type="GO" id="GO:0016747">
    <property type="term" value="F:acyltransferase activity, transferring groups other than amino-acyl groups"/>
    <property type="evidence" value="ECO:0007669"/>
    <property type="project" value="InterPro"/>
</dbReference>
<dbReference type="Gene3D" id="3.40.630.30">
    <property type="match status" value="1"/>
</dbReference>
<sequence length="211" mass="22591">MVTITPAAPVHVEEAAAVLARAFEKDALMTATIGGRPDERLTRLTHLFRATVRDGLRRGVVDLARSDTGADVWGVAVWGAPTRRRLGLPHPVDLASYLRAVHPSNVTRALAVERSLAAARPGEPHWFLAAIGVHEDGRGRGVGSALLESRLARIDQVRQPAPAYLEASTERAAALYARFGFVASEKVTGIPSEVAPISMWRTPPARATGEG</sequence>
<reference evidence="2 3" key="1">
    <citation type="submission" date="2013-08" db="EMBL/GenBank/DDBJ databases">
        <title>Genome sequencing of Cellulomonas bogoriensis 69B4.</title>
        <authorList>
            <person name="Chen F."/>
            <person name="Li Y."/>
            <person name="Wang G."/>
        </authorList>
    </citation>
    <scope>NUCLEOTIDE SEQUENCE [LARGE SCALE GENOMIC DNA]</scope>
    <source>
        <strain evidence="2 3">69B4</strain>
    </source>
</reference>
<dbReference type="InterPro" id="IPR016181">
    <property type="entry name" value="Acyl_CoA_acyltransferase"/>
</dbReference>
<name>A0A0A0BU20_9CELL</name>
<dbReference type="EMBL" id="AXCZ01000114">
    <property type="protein sequence ID" value="KGM11465.1"/>
    <property type="molecule type" value="Genomic_DNA"/>
</dbReference>
<dbReference type="InterPro" id="IPR052523">
    <property type="entry name" value="Trichothecene_AcTrans"/>
</dbReference>
<dbReference type="PROSITE" id="PS51186">
    <property type="entry name" value="GNAT"/>
    <property type="match status" value="1"/>
</dbReference>
<protein>
    <submittedName>
        <fullName evidence="2">GNAT family acetyltransferase</fullName>
    </submittedName>
</protein>
<dbReference type="Pfam" id="PF13508">
    <property type="entry name" value="Acetyltransf_7"/>
    <property type="match status" value="1"/>
</dbReference>
<proteinExistence type="predicted"/>